<evidence type="ECO:0000256" key="1">
    <source>
        <dbReference type="SAM" id="MobiDB-lite"/>
    </source>
</evidence>
<organism evidence="2 3">
    <name type="scientific">Oculimacula yallundae</name>
    <dbReference type="NCBI Taxonomy" id="86028"/>
    <lineage>
        <taxon>Eukaryota</taxon>
        <taxon>Fungi</taxon>
        <taxon>Dikarya</taxon>
        <taxon>Ascomycota</taxon>
        <taxon>Pezizomycotina</taxon>
        <taxon>Leotiomycetes</taxon>
        <taxon>Helotiales</taxon>
        <taxon>Ploettnerulaceae</taxon>
        <taxon>Oculimacula</taxon>
    </lineage>
</organism>
<keyword evidence="3" id="KW-1185">Reference proteome</keyword>
<evidence type="ECO:0000313" key="3">
    <source>
        <dbReference type="Proteomes" id="UP001595075"/>
    </source>
</evidence>
<protein>
    <submittedName>
        <fullName evidence="2">Uncharacterized protein</fullName>
    </submittedName>
</protein>
<dbReference type="EMBL" id="JAZHXI010000018">
    <property type="protein sequence ID" value="KAL2061740.1"/>
    <property type="molecule type" value="Genomic_DNA"/>
</dbReference>
<dbReference type="Proteomes" id="UP001595075">
    <property type="component" value="Unassembled WGS sequence"/>
</dbReference>
<name>A0ABR4BVU3_9HELO</name>
<accession>A0ABR4BVU3</accession>
<evidence type="ECO:0000313" key="2">
    <source>
        <dbReference type="EMBL" id="KAL2061740.1"/>
    </source>
</evidence>
<reference evidence="2 3" key="1">
    <citation type="journal article" date="2024" name="Commun. Biol.">
        <title>Comparative genomic analysis of thermophilic fungi reveals convergent evolutionary adaptations and gene losses.</title>
        <authorList>
            <person name="Steindorff A.S."/>
            <person name="Aguilar-Pontes M.V."/>
            <person name="Robinson A.J."/>
            <person name="Andreopoulos B."/>
            <person name="LaButti K."/>
            <person name="Kuo A."/>
            <person name="Mondo S."/>
            <person name="Riley R."/>
            <person name="Otillar R."/>
            <person name="Haridas S."/>
            <person name="Lipzen A."/>
            <person name="Grimwood J."/>
            <person name="Schmutz J."/>
            <person name="Clum A."/>
            <person name="Reid I.D."/>
            <person name="Moisan M.C."/>
            <person name="Butler G."/>
            <person name="Nguyen T.T.M."/>
            <person name="Dewar K."/>
            <person name="Conant G."/>
            <person name="Drula E."/>
            <person name="Henrissat B."/>
            <person name="Hansel C."/>
            <person name="Singer S."/>
            <person name="Hutchinson M.I."/>
            <person name="de Vries R.P."/>
            <person name="Natvig D.O."/>
            <person name="Powell A.J."/>
            <person name="Tsang A."/>
            <person name="Grigoriev I.V."/>
        </authorList>
    </citation>
    <scope>NUCLEOTIDE SEQUENCE [LARGE SCALE GENOMIC DNA]</scope>
    <source>
        <strain evidence="2 3">CBS 494.80</strain>
    </source>
</reference>
<proteinExistence type="predicted"/>
<feature type="region of interest" description="Disordered" evidence="1">
    <location>
        <begin position="27"/>
        <end position="46"/>
    </location>
</feature>
<gene>
    <name evidence="2" type="ORF">VTL71DRAFT_7118</name>
</gene>
<sequence length="140" mass="15660">MHLPSFSMSVGSSAIQSHRQRSVSAFGDRDLQPKGGHGQPASRASQLPIDVINRSSRFMSLRPTAASAEACHHVRYRWQAGPRLGLFDVTVKEAALQILNLLIVVYCRILWIRIFPGRNTMALFVTSMSHQAHTTEDYNQ</sequence>
<comment type="caution">
    <text evidence="2">The sequence shown here is derived from an EMBL/GenBank/DDBJ whole genome shotgun (WGS) entry which is preliminary data.</text>
</comment>